<dbReference type="PANTHER" id="PTHR43345">
    <property type="entry name" value="3-ISOPROPYLMALATE DEHYDRATASE SMALL SUBUNIT 2-RELATED-RELATED"/>
    <property type="match status" value="1"/>
</dbReference>
<dbReference type="PANTHER" id="PTHR43345:SF2">
    <property type="entry name" value="3-ISOPROPYLMALATE DEHYDRATASE SMALL SUBUNIT 1"/>
    <property type="match status" value="1"/>
</dbReference>
<dbReference type="AlphaFoldDB" id="A0A848BUK4"/>
<dbReference type="InterPro" id="IPR033940">
    <property type="entry name" value="IPMI_Swivel"/>
</dbReference>
<dbReference type="Pfam" id="PF00694">
    <property type="entry name" value="Aconitase_C"/>
    <property type="match status" value="1"/>
</dbReference>
<comment type="similarity">
    <text evidence="1 3">Belongs to the LeuD family. LeuD type 2 subfamily.</text>
</comment>
<dbReference type="UniPathway" id="UPA00048">
    <property type="reaction ID" value="UER00071"/>
</dbReference>
<dbReference type="GO" id="GO:0009098">
    <property type="term" value="P:L-leucine biosynthetic process"/>
    <property type="evidence" value="ECO:0007669"/>
    <property type="project" value="UniProtKB-UniRule"/>
</dbReference>
<comment type="caution">
    <text evidence="5">The sequence shown here is derived from an EMBL/GenBank/DDBJ whole genome shotgun (WGS) entry which is preliminary data.</text>
</comment>
<dbReference type="EC" id="4.2.1.33" evidence="3"/>
<dbReference type="InterPro" id="IPR015928">
    <property type="entry name" value="Aconitase/3IPM_dehydase_swvl"/>
</dbReference>
<feature type="domain" description="Aconitase A/isopropylmalate dehydratase small subunit swivel" evidence="4">
    <location>
        <begin position="54"/>
        <end position="108"/>
    </location>
</feature>
<organism evidence="5 6">
    <name type="scientific">Megasphaera hexanoica</name>
    <dbReference type="NCBI Taxonomy" id="1675036"/>
    <lineage>
        <taxon>Bacteria</taxon>
        <taxon>Bacillati</taxon>
        <taxon>Bacillota</taxon>
        <taxon>Negativicutes</taxon>
        <taxon>Veillonellales</taxon>
        <taxon>Veillonellaceae</taxon>
        <taxon>Megasphaera</taxon>
    </lineage>
</organism>
<dbReference type="RefSeq" id="WP_059076188.1">
    <property type="nucleotide sequence ID" value="NZ_JABAFG010000005.1"/>
</dbReference>
<evidence type="ECO:0000259" key="4">
    <source>
        <dbReference type="Pfam" id="PF00694"/>
    </source>
</evidence>
<dbReference type="CDD" id="cd01577">
    <property type="entry name" value="IPMI_Swivel"/>
    <property type="match status" value="1"/>
</dbReference>
<keyword evidence="2 3" id="KW-0456">Lyase</keyword>
<dbReference type="NCBIfam" id="TIGR02087">
    <property type="entry name" value="LEUD_arch"/>
    <property type="match status" value="1"/>
</dbReference>
<evidence type="ECO:0000256" key="2">
    <source>
        <dbReference type="ARBA" id="ARBA00023239"/>
    </source>
</evidence>
<proteinExistence type="inferred from homology"/>
<dbReference type="InterPro" id="IPR050075">
    <property type="entry name" value="LeuD"/>
</dbReference>
<dbReference type="EMBL" id="JABAFG010000005">
    <property type="protein sequence ID" value="NME27904.1"/>
    <property type="molecule type" value="Genomic_DNA"/>
</dbReference>
<comment type="pathway">
    <text evidence="3">Amino-acid biosynthesis; L-leucine biosynthesis; L-leucine from 3-methyl-2-oxobutanoate: step 2/4.</text>
</comment>
<reference evidence="5 6" key="1">
    <citation type="submission" date="2020-04" db="EMBL/GenBank/DDBJ databases">
        <authorList>
            <person name="Hitch T.C.A."/>
            <person name="Wylensek D."/>
            <person name="Clavel T."/>
        </authorList>
    </citation>
    <scope>NUCLEOTIDE SEQUENCE [LARGE SCALE GENOMIC DNA]</scope>
    <source>
        <strain evidence="5 6">Oil-RF-744-FAT-WT-6-1</strain>
    </source>
</reference>
<dbReference type="GO" id="GO:0003861">
    <property type="term" value="F:3-isopropylmalate dehydratase activity"/>
    <property type="evidence" value="ECO:0007669"/>
    <property type="project" value="UniProtKB-UniRule"/>
</dbReference>
<dbReference type="InterPro" id="IPR000573">
    <property type="entry name" value="AconitaseA/IPMdHydase_ssu_swvl"/>
</dbReference>
<name>A0A848BUK4_9FIRM</name>
<evidence type="ECO:0000256" key="1">
    <source>
        <dbReference type="ARBA" id="ARBA00009869"/>
    </source>
</evidence>
<dbReference type="InterPro" id="IPR011827">
    <property type="entry name" value="LeuD_type2/HacB/DmdB"/>
</dbReference>
<accession>A0A848BUK4</accession>
<evidence type="ECO:0000313" key="5">
    <source>
        <dbReference type="EMBL" id="NME27904.1"/>
    </source>
</evidence>
<keyword evidence="3" id="KW-0028">Amino-acid biosynthesis</keyword>
<comment type="catalytic activity">
    <reaction evidence="3">
        <text>(2R,3S)-3-isopropylmalate = (2S)-2-isopropylmalate</text>
        <dbReference type="Rhea" id="RHEA:32287"/>
        <dbReference type="ChEBI" id="CHEBI:1178"/>
        <dbReference type="ChEBI" id="CHEBI:35121"/>
        <dbReference type="EC" id="4.2.1.33"/>
    </reaction>
</comment>
<dbReference type="Gene3D" id="3.20.19.10">
    <property type="entry name" value="Aconitase, domain 4"/>
    <property type="match status" value="1"/>
</dbReference>
<gene>
    <name evidence="3" type="primary">leuD</name>
    <name evidence="5" type="ORF">HF872_04600</name>
</gene>
<evidence type="ECO:0000313" key="6">
    <source>
        <dbReference type="Proteomes" id="UP000591071"/>
    </source>
</evidence>
<sequence>MEMCFEGRIWKLGDDIDTDIIMPTQWLTLDTMDEVKKHAFEPLRPELAAAIRPGDIIVAGHNFGCGSSREQAPEALSALKIRCIIAKSFARIFFRNAINNGLLLIECNELADHVVEGDVVTVEINRYVSCHGKKYDIPHIPDNIFQIIEDGGLVKSMQKRNGIIKG</sequence>
<evidence type="ECO:0000256" key="3">
    <source>
        <dbReference type="HAMAP-Rule" id="MF_01032"/>
    </source>
</evidence>
<keyword evidence="3" id="KW-0432">Leucine biosynthesis</keyword>
<protein>
    <recommendedName>
        <fullName evidence="3">3-isopropylmalate dehydratase small subunit</fullName>
        <ecNumber evidence="3">4.2.1.33</ecNumber>
    </recommendedName>
    <alternativeName>
        <fullName evidence="3">Alpha-IPM isomerase</fullName>
        <shortName evidence="3">IPMI</shortName>
    </alternativeName>
    <alternativeName>
        <fullName evidence="3">Isopropylmalate isomerase</fullName>
    </alternativeName>
</protein>
<dbReference type="HAMAP" id="MF_01032">
    <property type="entry name" value="LeuD_type2"/>
    <property type="match status" value="1"/>
</dbReference>
<dbReference type="Proteomes" id="UP000591071">
    <property type="component" value="Unassembled WGS sequence"/>
</dbReference>
<dbReference type="SUPFAM" id="SSF52016">
    <property type="entry name" value="LeuD/IlvD-like"/>
    <property type="match status" value="1"/>
</dbReference>
<comment type="subunit">
    <text evidence="3">Heterodimer of LeuC and LeuD.</text>
</comment>
<comment type="function">
    <text evidence="3">Catalyzes the isomerization between 2-isopropylmalate and 3-isopropylmalate, via the formation of 2-isopropylmaleate.</text>
</comment>
<keyword evidence="3" id="KW-0100">Branched-chain amino acid biosynthesis</keyword>